<feature type="transmembrane region" description="Helical" evidence="14">
    <location>
        <begin position="51"/>
        <end position="75"/>
    </location>
</feature>
<feature type="transmembrane region" description="Helical" evidence="14">
    <location>
        <begin position="281"/>
        <end position="300"/>
    </location>
</feature>
<evidence type="ECO:0000256" key="6">
    <source>
        <dbReference type="ARBA" id="ARBA00022692"/>
    </source>
</evidence>
<dbReference type="EC" id="2.5.1.141" evidence="3 14"/>
<evidence type="ECO:0000256" key="12">
    <source>
        <dbReference type="ARBA" id="ARBA00042475"/>
    </source>
</evidence>
<keyword evidence="7 14" id="KW-1133">Transmembrane helix</keyword>
<evidence type="ECO:0000313" key="16">
    <source>
        <dbReference type="Proteomes" id="UP000838100"/>
    </source>
</evidence>
<dbReference type="NCBIfam" id="TIGR01473">
    <property type="entry name" value="cyoE_ctaB"/>
    <property type="match status" value="1"/>
</dbReference>
<dbReference type="InterPro" id="IPR030470">
    <property type="entry name" value="UbiA_prenylTrfase_CS"/>
</dbReference>
<comment type="similarity">
    <text evidence="14">Belongs to the UbiA prenyltransferase family. Protoheme IX farnesyltransferase subfamily.</text>
</comment>
<organism evidence="15 16">
    <name type="scientific">Sinobacterium norvegicum</name>
    <dbReference type="NCBI Taxonomy" id="1641715"/>
    <lineage>
        <taxon>Bacteria</taxon>
        <taxon>Pseudomonadati</taxon>
        <taxon>Pseudomonadota</taxon>
        <taxon>Gammaproteobacteria</taxon>
        <taxon>Cellvibrionales</taxon>
        <taxon>Spongiibacteraceae</taxon>
        <taxon>Sinobacterium</taxon>
    </lineage>
</organism>
<feature type="transmembrane region" description="Helical" evidence="14">
    <location>
        <begin position="175"/>
        <end position="198"/>
    </location>
</feature>
<dbReference type="Gene3D" id="1.10.357.140">
    <property type="entry name" value="UbiA prenyltransferase"/>
    <property type="match status" value="1"/>
</dbReference>
<name>A0ABN8EKW5_9GAMM</name>
<evidence type="ECO:0000256" key="3">
    <source>
        <dbReference type="ARBA" id="ARBA00012292"/>
    </source>
</evidence>
<comment type="caution">
    <text evidence="15">The sequence shown here is derived from an EMBL/GenBank/DDBJ whole genome shotgun (WGS) entry which is preliminary data.</text>
</comment>
<evidence type="ECO:0000256" key="2">
    <source>
        <dbReference type="ARBA" id="ARBA00004919"/>
    </source>
</evidence>
<keyword evidence="16" id="KW-1185">Reference proteome</keyword>
<comment type="catalytic activity">
    <reaction evidence="13 14">
        <text>heme b + (2E,6E)-farnesyl diphosphate + H2O = Fe(II)-heme o + diphosphate</text>
        <dbReference type="Rhea" id="RHEA:28070"/>
        <dbReference type="ChEBI" id="CHEBI:15377"/>
        <dbReference type="ChEBI" id="CHEBI:33019"/>
        <dbReference type="ChEBI" id="CHEBI:60344"/>
        <dbReference type="ChEBI" id="CHEBI:60530"/>
        <dbReference type="ChEBI" id="CHEBI:175763"/>
        <dbReference type="EC" id="2.5.1.141"/>
    </reaction>
</comment>
<gene>
    <name evidence="15" type="primary">ctaB</name>
    <name evidence="14" type="synonym">cyoE</name>
    <name evidence="15" type="ORF">SIN8267_03126</name>
</gene>
<feature type="transmembrane region" description="Helical" evidence="14">
    <location>
        <begin position="150"/>
        <end position="169"/>
    </location>
</feature>
<proteinExistence type="inferred from homology"/>
<keyword evidence="8 14" id="KW-0350">Heme biosynthesis</keyword>
<accession>A0ABN8EKW5</accession>
<feature type="transmembrane region" description="Helical" evidence="14">
    <location>
        <begin position="96"/>
        <end position="117"/>
    </location>
</feature>
<evidence type="ECO:0000313" key="15">
    <source>
        <dbReference type="EMBL" id="CAH0992987.1"/>
    </source>
</evidence>
<evidence type="ECO:0000256" key="8">
    <source>
        <dbReference type="ARBA" id="ARBA00023133"/>
    </source>
</evidence>
<evidence type="ECO:0000256" key="13">
    <source>
        <dbReference type="ARBA" id="ARBA00047690"/>
    </source>
</evidence>
<evidence type="ECO:0000256" key="11">
    <source>
        <dbReference type="ARBA" id="ARBA00040810"/>
    </source>
</evidence>
<keyword evidence="4 14" id="KW-1003">Cell membrane</keyword>
<keyword evidence="9 14" id="KW-0472">Membrane</keyword>
<evidence type="ECO:0000256" key="14">
    <source>
        <dbReference type="HAMAP-Rule" id="MF_00154"/>
    </source>
</evidence>
<comment type="function">
    <text evidence="14">Converts heme B (protoheme IX) to heme O by substitution of the vinyl group on carbon 2 of heme B porphyrin ring with a hydroxyethyl farnesyl side group.</text>
</comment>
<evidence type="ECO:0000256" key="10">
    <source>
        <dbReference type="ARBA" id="ARBA00030253"/>
    </source>
</evidence>
<dbReference type="Proteomes" id="UP000838100">
    <property type="component" value="Unassembled WGS sequence"/>
</dbReference>
<feature type="transmembrane region" description="Helical" evidence="14">
    <location>
        <begin position="29"/>
        <end position="45"/>
    </location>
</feature>
<dbReference type="CDD" id="cd13957">
    <property type="entry name" value="PT_UbiA_Cox10"/>
    <property type="match status" value="1"/>
</dbReference>
<feature type="transmembrane region" description="Helical" evidence="14">
    <location>
        <begin position="219"/>
        <end position="241"/>
    </location>
</feature>
<dbReference type="HAMAP" id="MF_00154">
    <property type="entry name" value="CyoE_CtaB"/>
    <property type="match status" value="1"/>
</dbReference>
<keyword evidence="6 14" id="KW-0812">Transmembrane</keyword>
<evidence type="ECO:0000256" key="4">
    <source>
        <dbReference type="ARBA" id="ARBA00022475"/>
    </source>
</evidence>
<dbReference type="EMBL" id="CAKLPX010000004">
    <property type="protein sequence ID" value="CAH0992987.1"/>
    <property type="molecule type" value="Genomic_DNA"/>
</dbReference>
<feature type="transmembrane region" description="Helical" evidence="14">
    <location>
        <begin position="123"/>
        <end position="143"/>
    </location>
</feature>
<keyword evidence="5 14" id="KW-0808">Transferase</keyword>
<reference evidence="15" key="1">
    <citation type="submission" date="2021-12" db="EMBL/GenBank/DDBJ databases">
        <authorList>
            <person name="Rodrigo-Torres L."/>
            <person name="Arahal R. D."/>
            <person name="Lucena T."/>
        </authorList>
    </citation>
    <scope>NUCLEOTIDE SEQUENCE</scope>
    <source>
        <strain evidence="15">CECT 8267</strain>
    </source>
</reference>
<dbReference type="InterPro" id="IPR006369">
    <property type="entry name" value="Protohaem_IX_farnesylTrfase"/>
</dbReference>
<comment type="subcellular location">
    <subcellularLocation>
        <location evidence="1 14">Cell membrane</location>
        <topology evidence="1 14">Multi-pass membrane protein</topology>
    </subcellularLocation>
</comment>
<dbReference type="PANTHER" id="PTHR43448">
    <property type="entry name" value="PROTOHEME IX FARNESYLTRANSFERASE, MITOCHONDRIAL"/>
    <property type="match status" value="1"/>
</dbReference>
<dbReference type="Pfam" id="PF01040">
    <property type="entry name" value="UbiA"/>
    <property type="match status" value="1"/>
</dbReference>
<feature type="transmembrane region" description="Helical" evidence="14">
    <location>
        <begin position="247"/>
        <end position="269"/>
    </location>
</feature>
<sequence>MAEAYQSLEQVQPLKQTVADYLELCKPKVVLLLVLTSLIGMYMAVPGSVPWQIVFFGNIGIGLCAGSAAVINHVVDNRIDSIMKRTDKRPVAKGRVSPKNAIIFALTVGSIGMIMLFTMVNALTAWLTFASLIGYAVVYTMFLKHATPQNIVIGGLAGAAPPLLGWVAVTNSIDGHGLLLVLIVFAWTPPHFWALAIARYEDYAKADVPMLPVTHGIAYTRLHVLLYTLILQVVTLLPFVTGLSGPLYLAAAVVLGFIFLYYAIVLYIGKDRKIPMATFRYSIIYLMALFIIMLIDHQLFPVSGHYAMALGG</sequence>
<dbReference type="InterPro" id="IPR044878">
    <property type="entry name" value="UbiA_sf"/>
</dbReference>
<dbReference type="NCBIfam" id="NF003349">
    <property type="entry name" value="PRK04375.1-2"/>
    <property type="match status" value="1"/>
</dbReference>
<dbReference type="InterPro" id="IPR000537">
    <property type="entry name" value="UbiA_prenyltransferase"/>
</dbReference>
<evidence type="ECO:0000256" key="1">
    <source>
        <dbReference type="ARBA" id="ARBA00004651"/>
    </source>
</evidence>
<evidence type="ECO:0000256" key="5">
    <source>
        <dbReference type="ARBA" id="ARBA00022679"/>
    </source>
</evidence>
<dbReference type="PANTHER" id="PTHR43448:SF7">
    <property type="entry name" value="4-HYDROXYBENZOATE SOLANESYLTRANSFERASE"/>
    <property type="match status" value="1"/>
</dbReference>
<dbReference type="RefSeq" id="WP_237445670.1">
    <property type="nucleotide sequence ID" value="NZ_CAKLPX010000004.1"/>
</dbReference>
<evidence type="ECO:0000256" key="7">
    <source>
        <dbReference type="ARBA" id="ARBA00022989"/>
    </source>
</evidence>
<protein>
    <recommendedName>
        <fullName evidence="11 14">Protoheme IX farnesyltransferase</fullName>
        <ecNumber evidence="3 14">2.5.1.141</ecNumber>
    </recommendedName>
    <alternativeName>
        <fullName evidence="12 14">Heme B farnesyltransferase</fullName>
    </alternativeName>
    <alternativeName>
        <fullName evidence="10 14">Heme O synthase</fullName>
    </alternativeName>
</protein>
<evidence type="ECO:0000256" key="9">
    <source>
        <dbReference type="ARBA" id="ARBA00023136"/>
    </source>
</evidence>
<comment type="pathway">
    <text evidence="2 14">Porphyrin-containing compound metabolism; heme O biosynthesis; heme O from protoheme: step 1/1.</text>
</comment>
<dbReference type="PROSITE" id="PS00943">
    <property type="entry name" value="UBIA"/>
    <property type="match status" value="1"/>
</dbReference>
<comment type="miscellaneous">
    <text evidence="14">Carbon 2 of the heme B porphyrin ring is defined according to the Fischer nomenclature.</text>
</comment>
<dbReference type="GO" id="GO:0008495">
    <property type="term" value="F:protoheme IX farnesyltransferase activity"/>
    <property type="evidence" value="ECO:0007669"/>
    <property type="project" value="UniProtKB-EC"/>
</dbReference>